<gene>
    <name evidence="2 4" type="primary">srw-135</name>
    <name evidence="2" type="ORF">CELE_K12D9.11</name>
    <name evidence="4" type="ORF">K12D9.11</name>
</gene>
<dbReference type="RefSeq" id="NP_001303777.1">
    <property type="nucleotide sequence ID" value="NM_001316848.4"/>
</dbReference>
<evidence type="ECO:0000313" key="3">
    <source>
        <dbReference type="Proteomes" id="UP000001940"/>
    </source>
</evidence>
<reference evidence="2 3" key="1">
    <citation type="journal article" date="1998" name="Science">
        <title>Genome sequence of the nematode C. elegans: a platform for investigating biology.</title>
        <authorList>
            <consortium name="The C. elegans sequencing consortium"/>
            <person name="Sulson J.E."/>
            <person name="Waterston R."/>
        </authorList>
    </citation>
    <scope>NUCLEOTIDE SEQUENCE [LARGE SCALE GENOMIC DNA]</scope>
    <source>
        <strain evidence="2 3">Bristol N2</strain>
    </source>
</reference>
<proteinExistence type="predicted"/>
<feature type="chain" id="PRO_5005806221" evidence="1">
    <location>
        <begin position="37"/>
        <end position="74"/>
    </location>
</feature>
<keyword evidence="1" id="KW-0732">Signal</keyword>
<dbReference type="KEGG" id="cel:CELE_K12D9.11"/>
<organism evidence="2 3">
    <name type="scientific">Caenorhabditis elegans</name>
    <dbReference type="NCBI Taxonomy" id="6239"/>
    <lineage>
        <taxon>Eukaryota</taxon>
        <taxon>Metazoa</taxon>
        <taxon>Ecdysozoa</taxon>
        <taxon>Nematoda</taxon>
        <taxon>Chromadorea</taxon>
        <taxon>Rhabditida</taxon>
        <taxon>Rhabditina</taxon>
        <taxon>Rhabditomorpha</taxon>
        <taxon>Rhabditoidea</taxon>
        <taxon>Rhabditidae</taxon>
        <taxon>Peloderinae</taxon>
        <taxon>Caenorhabditis</taxon>
    </lineage>
</organism>
<dbReference type="Bgee" id="WBGene00005882">
    <property type="expression patterns" value="Expressed in embryo"/>
</dbReference>
<evidence type="ECO:0000256" key="1">
    <source>
        <dbReference type="SAM" id="SignalP"/>
    </source>
</evidence>
<dbReference type="SUPFAM" id="SSF81321">
    <property type="entry name" value="Family A G protein-coupled receptor-like"/>
    <property type="match status" value="1"/>
</dbReference>
<protein>
    <submittedName>
        <fullName evidence="2">Secreted protein</fullName>
    </submittedName>
</protein>
<dbReference type="AGR" id="WB:WBGene00005882"/>
<evidence type="ECO:0000313" key="2">
    <source>
        <dbReference type="EMBL" id="CEO42762.2"/>
    </source>
</evidence>
<dbReference type="InParanoid" id="A0A0M6VD42"/>
<dbReference type="CTD" id="13212128"/>
<keyword evidence="3" id="KW-1185">Reference proteome</keyword>
<dbReference type="Proteomes" id="UP000001940">
    <property type="component" value="Chromosome V"/>
</dbReference>
<name>A0A0M6VD42_CAEEL</name>
<dbReference type="GO" id="GO:0008528">
    <property type="term" value="F:G protein-coupled peptide receptor activity"/>
    <property type="evidence" value="ECO:0007669"/>
    <property type="project" value="InterPro"/>
</dbReference>
<dbReference type="WormBase" id="K12D9.11">
    <property type="protein sequence ID" value="CE51098"/>
    <property type="gene ID" value="WBGene00005882"/>
    <property type="gene designation" value="srw-135"/>
</dbReference>
<evidence type="ECO:0000313" key="4">
    <source>
        <dbReference type="WormBase" id="K12D9.11"/>
    </source>
</evidence>
<dbReference type="InterPro" id="IPR019427">
    <property type="entry name" value="7TM_GPCR_serpentine_rcpt_Srw"/>
</dbReference>
<accession>A0A0M6VD42</accession>
<dbReference type="SMR" id="A0A0M6VD42"/>
<feature type="signal peptide" evidence="1">
    <location>
        <begin position="1"/>
        <end position="36"/>
    </location>
</feature>
<sequence length="74" mass="8102">MIMSHFGNIFSLIFSANTLTHCILCTLMSSQYRASAKSVISCGYLSQKSKSSIVSVTQHCESCKKMSTIAMSKI</sequence>
<dbReference type="AlphaFoldDB" id="A0A0M6VD42"/>
<dbReference type="Pfam" id="PF10324">
    <property type="entry name" value="7TM_GPCR_Srw"/>
    <property type="match status" value="1"/>
</dbReference>
<dbReference type="EMBL" id="BX284605">
    <property type="protein sequence ID" value="CEO42762.2"/>
    <property type="molecule type" value="Genomic_DNA"/>
</dbReference>
<dbReference type="GeneID" id="13212128"/>